<keyword evidence="4 6" id="KW-1133">Transmembrane helix</keyword>
<dbReference type="Pfam" id="PF00482">
    <property type="entry name" value="T2SSF"/>
    <property type="match status" value="1"/>
</dbReference>
<feature type="transmembrane region" description="Helical" evidence="6">
    <location>
        <begin position="277"/>
        <end position="299"/>
    </location>
</feature>
<keyword evidence="3 6" id="KW-0812">Transmembrane</keyword>
<feature type="transmembrane region" description="Helical" evidence="6">
    <location>
        <begin position="132"/>
        <end position="150"/>
    </location>
</feature>
<keyword evidence="2" id="KW-1003">Cell membrane</keyword>
<dbReference type="EMBL" id="BOQP01000011">
    <property type="protein sequence ID" value="GIM71863.1"/>
    <property type="molecule type" value="Genomic_DNA"/>
</dbReference>
<organism evidence="8 9">
    <name type="scientific">Winogradskya consettensis</name>
    <dbReference type="NCBI Taxonomy" id="113560"/>
    <lineage>
        <taxon>Bacteria</taxon>
        <taxon>Bacillati</taxon>
        <taxon>Actinomycetota</taxon>
        <taxon>Actinomycetes</taxon>
        <taxon>Micromonosporales</taxon>
        <taxon>Micromonosporaceae</taxon>
        <taxon>Winogradskya</taxon>
    </lineage>
</organism>
<keyword evidence="9" id="KW-1185">Reference proteome</keyword>
<dbReference type="PANTHER" id="PTHR35007">
    <property type="entry name" value="INTEGRAL MEMBRANE PROTEIN-RELATED"/>
    <property type="match status" value="1"/>
</dbReference>
<feature type="transmembrane region" description="Helical" evidence="6">
    <location>
        <begin position="108"/>
        <end position="126"/>
    </location>
</feature>
<evidence type="ECO:0000256" key="5">
    <source>
        <dbReference type="ARBA" id="ARBA00023136"/>
    </source>
</evidence>
<evidence type="ECO:0000256" key="3">
    <source>
        <dbReference type="ARBA" id="ARBA00022692"/>
    </source>
</evidence>
<evidence type="ECO:0000256" key="4">
    <source>
        <dbReference type="ARBA" id="ARBA00022989"/>
    </source>
</evidence>
<evidence type="ECO:0000313" key="8">
    <source>
        <dbReference type="EMBL" id="GIM71863.1"/>
    </source>
</evidence>
<evidence type="ECO:0000313" key="9">
    <source>
        <dbReference type="Proteomes" id="UP000680865"/>
    </source>
</evidence>
<reference evidence="8" key="1">
    <citation type="submission" date="2021-03" db="EMBL/GenBank/DDBJ databases">
        <title>Whole genome shotgun sequence of Actinoplanes consettensis NBRC 14913.</title>
        <authorList>
            <person name="Komaki H."/>
            <person name="Tamura T."/>
        </authorList>
    </citation>
    <scope>NUCLEOTIDE SEQUENCE</scope>
    <source>
        <strain evidence="8">NBRC 14913</strain>
    </source>
</reference>
<evidence type="ECO:0000256" key="2">
    <source>
        <dbReference type="ARBA" id="ARBA00022475"/>
    </source>
</evidence>
<name>A0A919VWI5_9ACTN</name>
<dbReference type="AlphaFoldDB" id="A0A919VWI5"/>
<evidence type="ECO:0000256" key="1">
    <source>
        <dbReference type="ARBA" id="ARBA00004651"/>
    </source>
</evidence>
<feature type="domain" description="Type II secretion system protein GspF" evidence="7">
    <location>
        <begin position="169"/>
        <end position="294"/>
    </location>
</feature>
<gene>
    <name evidence="8" type="ORF">Aco04nite_27440</name>
</gene>
<feature type="transmembrane region" description="Helical" evidence="6">
    <location>
        <begin position="6"/>
        <end position="27"/>
    </location>
</feature>
<proteinExistence type="predicted"/>
<dbReference type="Proteomes" id="UP000680865">
    <property type="component" value="Unassembled WGS sequence"/>
</dbReference>
<dbReference type="RefSeq" id="WP_212997601.1">
    <property type="nucleotide sequence ID" value="NZ_BAAATW010000008.1"/>
</dbReference>
<comment type="caution">
    <text evidence="8">The sequence shown here is derived from an EMBL/GenBank/DDBJ whole genome shotgun (WGS) entry which is preliminary data.</text>
</comment>
<evidence type="ECO:0000256" key="6">
    <source>
        <dbReference type="SAM" id="Phobius"/>
    </source>
</evidence>
<keyword evidence="5 6" id="KW-0472">Membrane</keyword>
<evidence type="ECO:0000259" key="7">
    <source>
        <dbReference type="Pfam" id="PF00482"/>
    </source>
</evidence>
<dbReference type="PANTHER" id="PTHR35007:SF2">
    <property type="entry name" value="PILUS ASSEMBLE PROTEIN"/>
    <property type="match status" value="1"/>
</dbReference>
<comment type="subcellular location">
    <subcellularLocation>
        <location evidence="1">Cell membrane</location>
        <topology evidence="1">Multi-pass membrane protein</topology>
    </subcellularLocation>
</comment>
<dbReference type="GO" id="GO:0005886">
    <property type="term" value="C:plasma membrane"/>
    <property type="evidence" value="ECO:0007669"/>
    <property type="project" value="UniProtKB-SubCell"/>
</dbReference>
<sequence length="307" mass="32557">MGLLIIEVVAILTGAASVGLFLLAVALPPTRGDRMMRTLSMFGAGRGKLRDDRGPTLDQQLRAATVGAFDRLGRMVTPAAARGRLVRLLDYAGNPEDRLIDTVVRRRGQLLVGMGLAGALGGAALAGARGAVLAGPAAAILGLFLPDIIVNDLGTKRQRELAQSLPDVLDALVIGVEAGLGLDAAMAQVSANLAGPMPAEVHRVLQEMKIGISRTEALRSLSARTTVRELKSFVTSVIQAGELGVPIAGVLREHARDQRTKRRQRAEEQAQKVPIKLLFPVLFCLFPVIFVVILGPGVLRLLDTLGR</sequence>
<protein>
    <recommendedName>
        <fullName evidence="7">Type II secretion system protein GspF domain-containing protein</fullName>
    </recommendedName>
</protein>
<accession>A0A919VWI5</accession>
<dbReference type="InterPro" id="IPR018076">
    <property type="entry name" value="T2SS_GspF_dom"/>
</dbReference>